<evidence type="ECO:0000256" key="10">
    <source>
        <dbReference type="ARBA" id="ARBA00023170"/>
    </source>
</evidence>
<dbReference type="InterPro" id="IPR000276">
    <property type="entry name" value="GPCR_Rhodpsn"/>
</dbReference>
<feature type="transmembrane region" description="Helical" evidence="13">
    <location>
        <begin position="98"/>
        <end position="120"/>
    </location>
</feature>
<name>A0A6P8PW93_GEOSA</name>
<evidence type="ECO:0000256" key="13">
    <source>
        <dbReference type="SAM" id="Phobius"/>
    </source>
</evidence>
<dbReference type="GO" id="GO:0004930">
    <property type="term" value="F:G protein-coupled receptor activity"/>
    <property type="evidence" value="ECO:0007669"/>
    <property type="project" value="UniProtKB-KW"/>
</dbReference>
<proteinExistence type="predicted"/>
<evidence type="ECO:0000256" key="12">
    <source>
        <dbReference type="ARBA" id="ARBA00023224"/>
    </source>
</evidence>
<dbReference type="Proteomes" id="UP000515159">
    <property type="component" value="Chromosome 16"/>
</dbReference>
<dbReference type="InterPro" id="IPR017452">
    <property type="entry name" value="GPCR_Rhodpsn_7TM"/>
</dbReference>
<dbReference type="OrthoDB" id="9836137at2759"/>
<dbReference type="FunFam" id="1.20.1070.10:FF:000001">
    <property type="entry name" value="Olfactory receptor"/>
    <property type="match status" value="1"/>
</dbReference>
<protein>
    <submittedName>
        <fullName evidence="16">Olfactory receptor 6F1-like</fullName>
    </submittedName>
</protein>
<feature type="transmembrane region" description="Helical" evidence="13">
    <location>
        <begin position="25"/>
        <end position="47"/>
    </location>
</feature>
<accession>A0A6P8PW93</accession>
<evidence type="ECO:0000313" key="15">
    <source>
        <dbReference type="Proteomes" id="UP000515159"/>
    </source>
</evidence>
<keyword evidence="5" id="KW-0552">Olfaction</keyword>
<evidence type="ECO:0000256" key="6">
    <source>
        <dbReference type="ARBA" id="ARBA00022989"/>
    </source>
</evidence>
<dbReference type="AlphaFoldDB" id="A0A6P8PW93"/>
<sequence length="313" mass="36028">MRRRNNSTVTEFILVGFTAIPQLQFVLFILFLTIYIFTITTNVIIIGTVRAERHLHKPMYFFISNFSFLEIWYTTTFIPKMMAGLVTGNKTISVHGCIIQFYFIFAFGATVNFLLAVMSYDRYLAICHPLHYTTIMTSKVSGYLALFAWTAGLFAPLMPAVWISTLYFCGPQNIDHFFCDFAPLLNLSCTDTSLVEVTFFTFAWSIILCCFFFTMVSYIHIISTVLRIQFPFGRQKTFSTCSSHLAVVSIYYGTVIFIYVRPTARTTFHLDKVVSIFYSMVTPLFNPIVYSLRNQEVKKAVQKFCISIKDLVK</sequence>
<keyword evidence="12" id="KW-0807">Transducer</keyword>
<evidence type="ECO:0000256" key="11">
    <source>
        <dbReference type="ARBA" id="ARBA00023180"/>
    </source>
</evidence>
<evidence type="ECO:0000256" key="5">
    <source>
        <dbReference type="ARBA" id="ARBA00022725"/>
    </source>
</evidence>
<keyword evidence="2" id="KW-1003">Cell membrane</keyword>
<evidence type="ECO:0000256" key="1">
    <source>
        <dbReference type="ARBA" id="ARBA00004651"/>
    </source>
</evidence>
<keyword evidence="7" id="KW-0297">G-protein coupled receptor</keyword>
<dbReference type="InParanoid" id="A0A6P8PW93"/>
<keyword evidence="6 13" id="KW-1133">Transmembrane helix</keyword>
<evidence type="ECO:0000259" key="14">
    <source>
        <dbReference type="PROSITE" id="PS50262"/>
    </source>
</evidence>
<evidence type="ECO:0000256" key="4">
    <source>
        <dbReference type="ARBA" id="ARBA00022692"/>
    </source>
</evidence>
<dbReference type="RefSeq" id="XP_033779083.1">
    <property type="nucleotide sequence ID" value="XM_033923192.1"/>
</dbReference>
<evidence type="ECO:0000256" key="8">
    <source>
        <dbReference type="ARBA" id="ARBA00023136"/>
    </source>
</evidence>
<feature type="transmembrane region" description="Helical" evidence="13">
    <location>
        <begin position="272"/>
        <end position="292"/>
    </location>
</feature>
<dbReference type="PANTHER" id="PTHR24242">
    <property type="entry name" value="G-PROTEIN COUPLED RECEPTOR"/>
    <property type="match status" value="1"/>
</dbReference>
<dbReference type="Gene3D" id="1.20.1070.10">
    <property type="entry name" value="Rhodopsin 7-helix transmembrane proteins"/>
    <property type="match status" value="1"/>
</dbReference>
<reference evidence="16" key="1">
    <citation type="submission" date="2025-08" db="UniProtKB">
        <authorList>
            <consortium name="RefSeq"/>
        </authorList>
    </citation>
    <scope>IDENTIFICATION</scope>
</reference>
<dbReference type="GO" id="GO:0005886">
    <property type="term" value="C:plasma membrane"/>
    <property type="evidence" value="ECO:0007669"/>
    <property type="project" value="UniProtKB-SubCell"/>
</dbReference>
<dbReference type="PRINTS" id="PR00237">
    <property type="entry name" value="GPCRRHODOPSN"/>
</dbReference>
<feature type="transmembrane region" description="Helical" evidence="13">
    <location>
        <begin position="59"/>
        <end position="78"/>
    </location>
</feature>
<evidence type="ECO:0000256" key="2">
    <source>
        <dbReference type="ARBA" id="ARBA00022475"/>
    </source>
</evidence>
<dbReference type="InterPro" id="IPR050939">
    <property type="entry name" value="Olfactory_GPCR1"/>
</dbReference>
<dbReference type="GeneID" id="117349601"/>
<evidence type="ECO:0000313" key="16">
    <source>
        <dbReference type="RefSeq" id="XP_033779083.1"/>
    </source>
</evidence>
<organism evidence="15 16">
    <name type="scientific">Geotrypetes seraphini</name>
    <name type="common">Gaboon caecilian</name>
    <name type="synonym">Caecilia seraphini</name>
    <dbReference type="NCBI Taxonomy" id="260995"/>
    <lineage>
        <taxon>Eukaryota</taxon>
        <taxon>Metazoa</taxon>
        <taxon>Chordata</taxon>
        <taxon>Craniata</taxon>
        <taxon>Vertebrata</taxon>
        <taxon>Euteleostomi</taxon>
        <taxon>Amphibia</taxon>
        <taxon>Gymnophiona</taxon>
        <taxon>Geotrypetes</taxon>
    </lineage>
</organism>
<keyword evidence="3" id="KW-0716">Sensory transduction</keyword>
<dbReference type="GO" id="GO:0004984">
    <property type="term" value="F:olfactory receptor activity"/>
    <property type="evidence" value="ECO:0007669"/>
    <property type="project" value="InterPro"/>
</dbReference>
<dbReference type="KEGG" id="gsh:117349601"/>
<comment type="subcellular location">
    <subcellularLocation>
        <location evidence="1">Cell membrane</location>
        <topology evidence="1">Multi-pass membrane protein</topology>
    </subcellularLocation>
</comment>
<dbReference type="InterPro" id="IPR000725">
    <property type="entry name" value="Olfact_rcpt"/>
</dbReference>
<dbReference type="PRINTS" id="PR00245">
    <property type="entry name" value="OLFACTORYR"/>
</dbReference>
<dbReference type="PANTHER" id="PTHR24242:SF359">
    <property type="entry name" value="ODORANT RECEPTOR-RELATED"/>
    <property type="match status" value="1"/>
</dbReference>
<keyword evidence="4 13" id="KW-0812">Transmembrane</keyword>
<feature type="domain" description="G-protein coupled receptors family 1 profile" evidence="14">
    <location>
        <begin position="41"/>
        <end position="290"/>
    </location>
</feature>
<keyword evidence="9" id="KW-1015">Disulfide bond</keyword>
<dbReference type="CDD" id="cd13954">
    <property type="entry name" value="7tmA_OR"/>
    <property type="match status" value="1"/>
</dbReference>
<keyword evidence="8 13" id="KW-0472">Membrane</keyword>
<dbReference type="PROSITE" id="PS50262">
    <property type="entry name" value="G_PROTEIN_RECEP_F1_2"/>
    <property type="match status" value="1"/>
</dbReference>
<dbReference type="SUPFAM" id="SSF81321">
    <property type="entry name" value="Family A G protein-coupled receptor-like"/>
    <property type="match status" value="1"/>
</dbReference>
<dbReference type="Pfam" id="PF13853">
    <property type="entry name" value="7tm_4"/>
    <property type="match status" value="1"/>
</dbReference>
<feature type="transmembrane region" description="Helical" evidence="13">
    <location>
        <begin position="140"/>
        <end position="163"/>
    </location>
</feature>
<keyword evidence="15" id="KW-1185">Reference proteome</keyword>
<evidence type="ECO:0000256" key="9">
    <source>
        <dbReference type="ARBA" id="ARBA00023157"/>
    </source>
</evidence>
<feature type="transmembrane region" description="Helical" evidence="13">
    <location>
        <begin position="202"/>
        <end position="226"/>
    </location>
</feature>
<evidence type="ECO:0000256" key="3">
    <source>
        <dbReference type="ARBA" id="ARBA00022606"/>
    </source>
</evidence>
<gene>
    <name evidence="16" type="primary">LOC117349601</name>
</gene>
<feature type="transmembrane region" description="Helical" evidence="13">
    <location>
        <begin position="238"/>
        <end position="260"/>
    </location>
</feature>
<keyword evidence="11" id="KW-0325">Glycoprotein</keyword>
<keyword evidence="10" id="KW-0675">Receptor</keyword>
<evidence type="ECO:0000256" key="7">
    <source>
        <dbReference type="ARBA" id="ARBA00023040"/>
    </source>
</evidence>